<keyword evidence="1" id="KW-0812">Transmembrane</keyword>
<gene>
    <name evidence="2" type="ORF">IAC23_09435</name>
</gene>
<feature type="transmembrane region" description="Helical" evidence="1">
    <location>
        <begin position="13"/>
        <end position="38"/>
    </location>
</feature>
<evidence type="ECO:0000313" key="3">
    <source>
        <dbReference type="Proteomes" id="UP000823619"/>
    </source>
</evidence>
<name>A0A9D9HBY3_9BACT</name>
<reference evidence="2" key="1">
    <citation type="submission" date="2020-10" db="EMBL/GenBank/DDBJ databases">
        <authorList>
            <person name="Gilroy R."/>
        </authorList>
    </citation>
    <scope>NUCLEOTIDE SEQUENCE</scope>
    <source>
        <strain evidence="2">D5-748</strain>
    </source>
</reference>
<sequence length="67" mass="7515">MISYFRFLWRNRLYSTINLIGLTVALALSVIIFGYAAAQMKIARSVPGGENIYAVCLDNETVMCYGM</sequence>
<proteinExistence type="predicted"/>
<comment type="caution">
    <text evidence="2">The sequence shown here is derived from an EMBL/GenBank/DDBJ whole genome shotgun (WGS) entry which is preliminary data.</text>
</comment>
<reference evidence="2" key="2">
    <citation type="journal article" date="2021" name="PeerJ">
        <title>Extensive microbial diversity within the chicken gut microbiome revealed by metagenomics and culture.</title>
        <authorList>
            <person name="Gilroy R."/>
            <person name="Ravi A."/>
            <person name="Getino M."/>
            <person name="Pursley I."/>
            <person name="Horton D.L."/>
            <person name="Alikhan N.F."/>
            <person name="Baker D."/>
            <person name="Gharbi K."/>
            <person name="Hall N."/>
            <person name="Watson M."/>
            <person name="Adriaenssens E.M."/>
            <person name="Foster-Nyarko E."/>
            <person name="Jarju S."/>
            <person name="Secka A."/>
            <person name="Antonio M."/>
            <person name="Oren A."/>
            <person name="Chaudhuri R.R."/>
            <person name="La Ragione R."/>
            <person name="Hildebrand F."/>
            <person name="Pallen M.J."/>
        </authorList>
    </citation>
    <scope>NUCLEOTIDE SEQUENCE</scope>
    <source>
        <strain evidence="2">D5-748</strain>
    </source>
</reference>
<keyword evidence="1" id="KW-1133">Transmembrane helix</keyword>
<evidence type="ECO:0000256" key="1">
    <source>
        <dbReference type="SAM" id="Phobius"/>
    </source>
</evidence>
<dbReference type="AlphaFoldDB" id="A0A9D9HBY3"/>
<accession>A0A9D9HBY3</accession>
<evidence type="ECO:0000313" key="2">
    <source>
        <dbReference type="EMBL" id="MBO8445891.1"/>
    </source>
</evidence>
<feature type="non-terminal residue" evidence="2">
    <location>
        <position position="67"/>
    </location>
</feature>
<keyword evidence="1" id="KW-0472">Membrane</keyword>
<protein>
    <submittedName>
        <fullName evidence="2">Uncharacterized protein</fullName>
    </submittedName>
</protein>
<dbReference type="EMBL" id="JADIMO010000119">
    <property type="protein sequence ID" value="MBO8445891.1"/>
    <property type="molecule type" value="Genomic_DNA"/>
</dbReference>
<dbReference type="Proteomes" id="UP000823619">
    <property type="component" value="Unassembled WGS sequence"/>
</dbReference>
<organism evidence="2 3">
    <name type="scientific">Candidatus Cryptobacteroides merdavium</name>
    <dbReference type="NCBI Taxonomy" id="2840769"/>
    <lineage>
        <taxon>Bacteria</taxon>
        <taxon>Pseudomonadati</taxon>
        <taxon>Bacteroidota</taxon>
        <taxon>Bacteroidia</taxon>
        <taxon>Bacteroidales</taxon>
        <taxon>Candidatus Cryptobacteroides</taxon>
    </lineage>
</organism>